<evidence type="ECO:0000256" key="8">
    <source>
        <dbReference type="HAMAP-Rule" id="MF_00165"/>
    </source>
</evidence>
<keyword evidence="3 8" id="KW-0545">Nucleotide biosynthesis</keyword>
<dbReference type="GO" id="GO:0006235">
    <property type="term" value="P:dTTP biosynthetic process"/>
    <property type="evidence" value="ECO:0007669"/>
    <property type="project" value="UniProtKB-UniRule"/>
</dbReference>
<keyword evidence="5 8" id="KW-0418">Kinase</keyword>
<protein>
    <recommendedName>
        <fullName evidence="8">Thymidylate kinase</fullName>
        <ecNumber evidence="8">2.7.4.9</ecNumber>
    </recommendedName>
    <alternativeName>
        <fullName evidence="8">dTMP kinase</fullName>
    </alternativeName>
</protein>
<evidence type="ECO:0000256" key="2">
    <source>
        <dbReference type="ARBA" id="ARBA00022679"/>
    </source>
</evidence>
<evidence type="ECO:0000256" key="5">
    <source>
        <dbReference type="ARBA" id="ARBA00022777"/>
    </source>
</evidence>
<dbReference type="AlphaFoldDB" id="A0A1F5DW99"/>
<evidence type="ECO:0000256" key="1">
    <source>
        <dbReference type="ARBA" id="ARBA00009776"/>
    </source>
</evidence>
<evidence type="ECO:0000256" key="3">
    <source>
        <dbReference type="ARBA" id="ARBA00022727"/>
    </source>
</evidence>
<dbReference type="HAMAP" id="MF_00165">
    <property type="entry name" value="Thymidylate_kinase"/>
    <property type="match status" value="1"/>
</dbReference>
<dbReference type="EMBL" id="MEZQ01000038">
    <property type="protein sequence ID" value="OGD59286.1"/>
    <property type="molecule type" value="Genomic_DNA"/>
</dbReference>
<evidence type="ECO:0000256" key="4">
    <source>
        <dbReference type="ARBA" id="ARBA00022741"/>
    </source>
</evidence>
<feature type="binding site" evidence="8">
    <location>
        <begin position="16"/>
        <end position="23"/>
    </location>
    <ligand>
        <name>ATP</name>
        <dbReference type="ChEBI" id="CHEBI:30616"/>
    </ligand>
</feature>
<dbReference type="GO" id="GO:0005524">
    <property type="term" value="F:ATP binding"/>
    <property type="evidence" value="ECO:0007669"/>
    <property type="project" value="UniProtKB-UniRule"/>
</dbReference>
<dbReference type="NCBIfam" id="TIGR00041">
    <property type="entry name" value="DTMP_kinase"/>
    <property type="match status" value="1"/>
</dbReference>
<sequence>MAGKPACAGRLIVFEGIDGSGKSTQAKLFPVDYKLSFPRYDALVGRLIRFIYFHNLFNRLSPYATAFLFAFDRWLAKPLINQWLSQGKTVLLDRYTYSSLAHQGARQKNLINWIYWLEFKVFRLPVPDKVIYLKIDPQMSRRLMKSRRKDKAEADFIYQQKTALLYEQLAKKFHFTVINCLDSKKRLLSKDDVAKKIAAAIG</sequence>
<keyword evidence="4 8" id="KW-0547">Nucleotide-binding</keyword>
<evidence type="ECO:0000256" key="7">
    <source>
        <dbReference type="ARBA" id="ARBA00048743"/>
    </source>
</evidence>
<comment type="similarity">
    <text evidence="1 8">Belongs to the thymidylate kinase family.</text>
</comment>
<gene>
    <name evidence="8" type="primary">tmk</name>
    <name evidence="10" type="ORF">A3I57_01975</name>
</gene>
<evidence type="ECO:0000313" key="10">
    <source>
        <dbReference type="EMBL" id="OGD59286.1"/>
    </source>
</evidence>
<evidence type="ECO:0000256" key="6">
    <source>
        <dbReference type="ARBA" id="ARBA00022840"/>
    </source>
</evidence>
<dbReference type="EC" id="2.7.4.9" evidence="8"/>
<dbReference type="GO" id="GO:0006227">
    <property type="term" value="P:dUDP biosynthetic process"/>
    <property type="evidence" value="ECO:0007669"/>
    <property type="project" value="TreeGrafter"/>
</dbReference>
<dbReference type="Pfam" id="PF02223">
    <property type="entry name" value="Thymidylate_kin"/>
    <property type="match status" value="1"/>
</dbReference>
<evidence type="ECO:0000313" key="11">
    <source>
        <dbReference type="Proteomes" id="UP000176364"/>
    </source>
</evidence>
<keyword evidence="2 8" id="KW-0808">Transferase</keyword>
<dbReference type="Gene3D" id="3.40.50.300">
    <property type="entry name" value="P-loop containing nucleotide triphosphate hydrolases"/>
    <property type="match status" value="1"/>
</dbReference>
<accession>A0A1F5DW99</accession>
<comment type="function">
    <text evidence="8">Phosphorylation of dTMP to form dTDP in both de novo and salvage pathways of dTTP synthesis.</text>
</comment>
<keyword evidence="6 8" id="KW-0067">ATP-binding</keyword>
<dbReference type="PANTHER" id="PTHR10344:SF4">
    <property type="entry name" value="UMP-CMP KINASE 2, MITOCHONDRIAL"/>
    <property type="match status" value="1"/>
</dbReference>
<dbReference type="InterPro" id="IPR027417">
    <property type="entry name" value="P-loop_NTPase"/>
</dbReference>
<dbReference type="GO" id="GO:0006233">
    <property type="term" value="P:dTDP biosynthetic process"/>
    <property type="evidence" value="ECO:0007669"/>
    <property type="project" value="InterPro"/>
</dbReference>
<name>A0A1F5DW99_9BACT</name>
<evidence type="ECO:0000259" key="9">
    <source>
        <dbReference type="Pfam" id="PF02223"/>
    </source>
</evidence>
<feature type="domain" description="Thymidylate kinase-like" evidence="9">
    <location>
        <begin position="14"/>
        <end position="185"/>
    </location>
</feature>
<dbReference type="GO" id="GO:0004798">
    <property type="term" value="F:dTMP kinase activity"/>
    <property type="evidence" value="ECO:0007669"/>
    <property type="project" value="UniProtKB-UniRule"/>
</dbReference>
<comment type="catalytic activity">
    <reaction evidence="7 8">
        <text>dTMP + ATP = dTDP + ADP</text>
        <dbReference type="Rhea" id="RHEA:13517"/>
        <dbReference type="ChEBI" id="CHEBI:30616"/>
        <dbReference type="ChEBI" id="CHEBI:58369"/>
        <dbReference type="ChEBI" id="CHEBI:63528"/>
        <dbReference type="ChEBI" id="CHEBI:456216"/>
        <dbReference type="EC" id="2.7.4.9"/>
    </reaction>
</comment>
<dbReference type="GO" id="GO:0005737">
    <property type="term" value="C:cytoplasm"/>
    <property type="evidence" value="ECO:0007669"/>
    <property type="project" value="TreeGrafter"/>
</dbReference>
<comment type="caution">
    <text evidence="10">The sequence shown here is derived from an EMBL/GenBank/DDBJ whole genome shotgun (WGS) entry which is preliminary data.</text>
</comment>
<dbReference type="InterPro" id="IPR018094">
    <property type="entry name" value="Thymidylate_kinase"/>
</dbReference>
<dbReference type="CDD" id="cd01672">
    <property type="entry name" value="TMPK"/>
    <property type="match status" value="1"/>
</dbReference>
<organism evidence="10 11">
    <name type="scientific">Candidatus Beckwithbacteria bacterium RIFCSPLOWO2_02_FULL_47_23</name>
    <dbReference type="NCBI Taxonomy" id="1797463"/>
    <lineage>
        <taxon>Bacteria</taxon>
        <taxon>Candidatus Beckwithiibacteriota</taxon>
    </lineage>
</organism>
<reference evidence="10 11" key="1">
    <citation type="journal article" date="2016" name="Nat. Commun.">
        <title>Thousands of microbial genomes shed light on interconnected biogeochemical processes in an aquifer system.</title>
        <authorList>
            <person name="Anantharaman K."/>
            <person name="Brown C.T."/>
            <person name="Hug L.A."/>
            <person name="Sharon I."/>
            <person name="Castelle C.J."/>
            <person name="Probst A.J."/>
            <person name="Thomas B.C."/>
            <person name="Singh A."/>
            <person name="Wilkins M.J."/>
            <person name="Karaoz U."/>
            <person name="Brodie E.L."/>
            <person name="Williams K.H."/>
            <person name="Hubbard S.S."/>
            <person name="Banfield J.F."/>
        </authorList>
    </citation>
    <scope>NUCLEOTIDE SEQUENCE [LARGE SCALE GENOMIC DNA]</scope>
</reference>
<dbReference type="PANTHER" id="PTHR10344">
    <property type="entry name" value="THYMIDYLATE KINASE"/>
    <property type="match status" value="1"/>
</dbReference>
<proteinExistence type="inferred from homology"/>
<dbReference type="InterPro" id="IPR039430">
    <property type="entry name" value="Thymidylate_kin-like_dom"/>
</dbReference>
<dbReference type="SUPFAM" id="SSF52540">
    <property type="entry name" value="P-loop containing nucleoside triphosphate hydrolases"/>
    <property type="match status" value="1"/>
</dbReference>
<dbReference type="Proteomes" id="UP000176364">
    <property type="component" value="Unassembled WGS sequence"/>
</dbReference>